<dbReference type="InParanoid" id="Q4UG13"/>
<dbReference type="AlphaFoldDB" id="Q4UG13"/>
<dbReference type="Proteomes" id="UP000001950">
    <property type="component" value="Chromosome 1"/>
</dbReference>
<evidence type="ECO:0000256" key="2">
    <source>
        <dbReference type="SAM" id="MobiDB-lite"/>
    </source>
</evidence>
<reference evidence="3 4" key="1">
    <citation type="journal article" date="2005" name="Science">
        <title>Genome of the host-cell transforming parasite Theileria annulata compared with T. parva.</title>
        <authorList>
            <person name="Pain A."/>
            <person name="Renauld H."/>
            <person name="Berriman M."/>
            <person name="Murphy L."/>
            <person name="Yeats C.A."/>
            <person name="Weir W."/>
            <person name="Kerhornou A."/>
            <person name="Aslett M."/>
            <person name="Bishop R."/>
            <person name="Bouchier C."/>
            <person name="Cochet M."/>
            <person name="Coulson R.M.R."/>
            <person name="Cronin A."/>
            <person name="de Villiers E.P."/>
            <person name="Fraser A."/>
            <person name="Fosker N."/>
            <person name="Gardner M."/>
            <person name="Goble A."/>
            <person name="Griffiths-Jones S."/>
            <person name="Harris D.E."/>
            <person name="Katzer F."/>
            <person name="Larke N."/>
            <person name="Lord A."/>
            <person name="Maser P."/>
            <person name="McKellar S."/>
            <person name="Mooney P."/>
            <person name="Morton F."/>
            <person name="Nene V."/>
            <person name="O'Neil S."/>
            <person name="Price C."/>
            <person name="Quail M.A."/>
            <person name="Rabbinowitsch E."/>
            <person name="Rawlings N.D."/>
            <person name="Rutter S."/>
            <person name="Saunders D."/>
            <person name="Seeger K."/>
            <person name="Shah T."/>
            <person name="Squares R."/>
            <person name="Squares S."/>
            <person name="Tivey A."/>
            <person name="Walker A.R."/>
            <person name="Woodward J."/>
            <person name="Dobbelaere D.A.E."/>
            <person name="Langsley G."/>
            <person name="Rajandream M.A."/>
            <person name="McKeever D."/>
            <person name="Shiels B."/>
            <person name="Tait A."/>
            <person name="Barrell B.G."/>
            <person name="Hall N."/>
        </authorList>
    </citation>
    <scope>NUCLEOTIDE SEQUENCE [LARGE SCALE GENOMIC DNA]</scope>
    <source>
        <strain evidence="4">Ankara</strain>
    </source>
</reference>
<gene>
    <name evidence="3" type="ORF">TA19840</name>
</gene>
<evidence type="ECO:0000256" key="1">
    <source>
        <dbReference type="SAM" id="Coils"/>
    </source>
</evidence>
<dbReference type="RefSeq" id="XP_954653.1">
    <property type="nucleotide sequence ID" value="XM_949560.1"/>
</dbReference>
<dbReference type="OrthoDB" id="365053at2759"/>
<evidence type="ECO:0000313" key="4">
    <source>
        <dbReference type="Proteomes" id="UP000001950"/>
    </source>
</evidence>
<proteinExistence type="predicted"/>
<evidence type="ECO:0000313" key="3">
    <source>
        <dbReference type="EMBL" id="CAI73976.1"/>
    </source>
</evidence>
<keyword evidence="4" id="KW-1185">Reference proteome</keyword>
<dbReference type="KEGG" id="tan:TA19840"/>
<organism evidence="3 4">
    <name type="scientific">Theileria annulata</name>
    <dbReference type="NCBI Taxonomy" id="5874"/>
    <lineage>
        <taxon>Eukaryota</taxon>
        <taxon>Sar</taxon>
        <taxon>Alveolata</taxon>
        <taxon>Apicomplexa</taxon>
        <taxon>Aconoidasida</taxon>
        <taxon>Piroplasmida</taxon>
        <taxon>Theileriidae</taxon>
        <taxon>Theileria</taxon>
    </lineage>
</organism>
<dbReference type="GeneID" id="3864374"/>
<dbReference type="eggNOG" id="ENOG502QXB2">
    <property type="taxonomic scope" value="Eukaryota"/>
</dbReference>
<dbReference type="EMBL" id="CR940347">
    <property type="protein sequence ID" value="CAI73976.1"/>
    <property type="molecule type" value="Genomic_DNA"/>
</dbReference>
<dbReference type="OMA" id="IMCCLAN"/>
<dbReference type="VEuPathDB" id="PiroplasmaDB:TA19840"/>
<protein>
    <submittedName>
        <fullName evidence="3">Uncharacterized protein</fullName>
    </submittedName>
</protein>
<name>Q4UG13_THEAN</name>
<sequence>MNSEFMIDFESDSKPQENNGRNQEDDTLDNFTNSILSQYASGLNPPICKVSPSTQDLPFQPEKLPFDFSNSSNEDSNSVNSDDLSSFNNCINKIEILYTMSTKLEKQWNDWFHLIKERSNYNRYDLSLKKPTIWKQNYNLNDLHLDSISHWIEISSNILCCLAYTLNIDSNIFDLSGSKLLQESIDEAYSKFNTDISKVWEQPNFSNQQSKNDFKNEYLKMIKFNTRLQSDYERILEKLRNERDEALSKAEQKTLLEKEICSLKNQISKLEKELDNKNREIEDLNKSLESSNRIHLQVIKKNEELVSTNQKLMMDKSNFIDKDTAKQIIKQYYDEESRGGERKEDIVQLLERMLDINMKSKRIESSQTENRRSLLNEFMEFVNENVESR</sequence>
<keyword evidence="1" id="KW-0175">Coiled coil</keyword>
<accession>Q4UG13</accession>
<feature type="coiled-coil region" evidence="1">
    <location>
        <begin position="225"/>
        <end position="294"/>
    </location>
</feature>
<feature type="region of interest" description="Disordered" evidence="2">
    <location>
        <begin position="1"/>
        <end position="31"/>
    </location>
</feature>